<dbReference type="Proteomes" id="UP000606720">
    <property type="component" value="Unassembled WGS sequence"/>
</dbReference>
<gene>
    <name evidence="2" type="ORF">H8S17_05435</name>
</gene>
<evidence type="ECO:0000313" key="3">
    <source>
        <dbReference type="Proteomes" id="UP000606720"/>
    </source>
</evidence>
<dbReference type="Gene3D" id="3.30.1380.10">
    <property type="match status" value="1"/>
</dbReference>
<dbReference type="InterPro" id="IPR039561">
    <property type="entry name" value="Peptidase_M15C"/>
</dbReference>
<comment type="caution">
    <text evidence="2">The sequence shown here is derived from an EMBL/GenBank/DDBJ whole genome shotgun (WGS) entry which is preliminary data.</text>
</comment>
<dbReference type="CDD" id="cd14845">
    <property type="entry name" value="L-Ala-D-Glu_peptidase_like"/>
    <property type="match status" value="1"/>
</dbReference>
<name>A0A923LMX0_9FIRM</name>
<dbReference type="AlphaFoldDB" id="A0A923LMX0"/>
<organism evidence="2 3">
    <name type="scientific">Roseburia zhanii</name>
    <dbReference type="NCBI Taxonomy" id="2763064"/>
    <lineage>
        <taxon>Bacteria</taxon>
        <taxon>Bacillati</taxon>
        <taxon>Bacillota</taxon>
        <taxon>Clostridia</taxon>
        <taxon>Lachnospirales</taxon>
        <taxon>Lachnospiraceae</taxon>
        <taxon>Roseburia</taxon>
    </lineage>
</organism>
<accession>A0A923LMX0</accession>
<evidence type="ECO:0000259" key="1">
    <source>
        <dbReference type="Pfam" id="PF13539"/>
    </source>
</evidence>
<dbReference type="Pfam" id="PF13539">
    <property type="entry name" value="Peptidase_M15_4"/>
    <property type="match status" value="1"/>
</dbReference>
<dbReference type="GO" id="GO:0008233">
    <property type="term" value="F:peptidase activity"/>
    <property type="evidence" value="ECO:0007669"/>
    <property type="project" value="InterPro"/>
</dbReference>
<protein>
    <submittedName>
        <fullName evidence="2">M15 family metallopeptidase</fullName>
    </submittedName>
</protein>
<reference evidence="2" key="1">
    <citation type="submission" date="2020-08" db="EMBL/GenBank/DDBJ databases">
        <title>Genome public.</title>
        <authorList>
            <person name="Liu C."/>
            <person name="Sun Q."/>
        </authorList>
    </citation>
    <scope>NUCLEOTIDE SEQUENCE</scope>
    <source>
        <strain evidence="2">BX1005</strain>
    </source>
</reference>
<dbReference type="InterPro" id="IPR009045">
    <property type="entry name" value="Zn_M74/Hedgehog-like"/>
</dbReference>
<feature type="domain" description="Peptidase M15C" evidence="1">
    <location>
        <begin position="115"/>
        <end position="199"/>
    </location>
</feature>
<dbReference type="SUPFAM" id="SSF55166">
    <property type="entry name" value="Hedgehog/DD-peptidase"/>
    <property type="match status" value="1"/>
</dbReference>
<sequence length="202" mass="23345">MVSDELINRLFFANAIDDTLLARINGYSYTPNDTVNVNDLSYLRMLYYGSDGNTYVGEMIVNWKIADKVLEIFQKLYENQYPIEKMVLIDTYHAEDEASMSDNNTSAFNYRPIAGSKKLSKHSYGLAIDLNPKYNPYVKTVFDGTTICQPENGRSYIDRSLDFAYKIDENDLAYQLFTEAGFTWGGHWNSLKDYQHFEYDAN</sequence>
<evidence type="ECO:0000313" key="2">
    <source>
        <dbReference type="EMBL" id="MBC5713658.1"/>
    </source>
</evidence>
<proteinExistence type="predicted"/>
<keyword evidence="3" id="KW-1185">Reference proteome</keyword>
<dbReference type="EMBL" id="JACOPH010000003">
    <property type="protein sequence ID" value="MBC5713658.1"/>
    <property type="molecule type" value="Genomic_DNA"/>
</dbReference>